<feature type="binding site" evidence="5">
    <location>
        <position position="712"/>
    </location>
    <ligand>
        <name>Zn(2+)</name>
        <dbReference type="ChEBI" id="CHEBI:29105"/>
        <label>1</label>
    </ligand>
</feature>
<evidence type="ECO:0000256" key="4">
    <source>
        <dbReference type="PIRSR" id="PIRSR623088-2"/>
    </source>
</evidence>
<comment type="cofactor">
    <cofactor evidence="6">
        <name>a divalent metal cation</name>
        <dbReference type="ChEBI" id="CHEBI:60240"/>
    </cofactor>
    <text evidence="6">Binds 2 divalent metal cations per subunit. Site 1 may preferentially bind zinc ions, while site 2 has a preference for magnesium and/or manganese ions.</text>
</comment>
<feature type="transmembrane region" description="Helical" evidence="8">
    <location>
        <begin position="170"/>
        <end position="194"/>
    </location>
</feature>
<keyword evidence="2 6" id="KW-0378">Hydrolase</keyword>
<evidence type="ECO:0000256" key="7">
    <source>
        <dbReference type="SAM" id="MobiDB-lite"/>
    </source>
</evidence>
<feature type="binding site" evidence="4">
    <location>
        <position position="876"/>
    </location>
    <ligand>
        <name>AMP</name>
        <dbReference type="ChEBI" id="CHEBI:456215"/>
    </ligand>
</feature>
<dbReference type="EMBL" id="KQ257458">
    <property type="protein sequence ID" value="KNC99241.1"/>
    <property type="molecule type" value="Genomic_DNA"/>
</dbReference>
<protein>
    <recommendedName>
        <fullName evidence="6">Phosphodiesterase</fullName>
        <ecNumber evidence="6">3.1.4.-</ecNumber>
    </recommendedName>
</protein>
<feature type="compositionally biased region" description="Basic and acidic residues" evidence="7">
    <location>
        <begin position="480"/>
        <end position="490"/>
    </location>
</feature>
<evidence type="ECO:0000256" key="2">
    <source>
        <dbReference type="ARBA" id="ARBA00022801"/>
    </source>
</evidence>
<dbReference type="STRING" id="645134.A0A0L0HE02"/>
<evidence type="ECO:0000313" key="10">
    <source>
        <dbReference type="EMBL" id="KNC99241.1"/>
    </source>
</evidence>
<reference evidence="10 11" key="1">
    <citation type="submission" date="2009-08" db="EMBL/GenBank/DDBJ databases">
        <title>The Genome Sequence of Spizellomyces punctatus strain DAOM BR117.</title>
        <authorList>
            <consortium name="The Broad Institute Genome Sequencing Platform"/>
            <person name="Russ C."/>
            <person name="Cuomo C."/>
            <person name="Shea T."/>
            <person name="Young S.K."/>
            <person name="Zeng Q."/>
            <person name="Koehrsen M."/>
            <person name="Haas B."/>
            <person name="Borodovsky M."/>
            <person name="Guigo R."/>
            <person name="Alvarado L."/>
            <person name="Berlin A."/>
            <person name="Bochicchio J."/>
            <person name="Borenstein D."/>
            <person name="Chapman S."/>
            <person name="Chen Z."/>
            <person name="Engels R."/>
            <person name="Freedman E."/>
            <person name="Gellesch M."/>
            <person name="Goldberg J."/>
            <person name="Griggs A."/>
            <person name="Gujja S."/>
            <person name="Heiman D."/>
            <person name="Hepburn T."/>
            <person name="Howarth C."/>
            <person name="Jen D."/>
            <person name="Larson L."/>
            <person name="Lewis B."/>
            <person name="Mehta T."/>
            <person name="Park D."/>
            <person name="Pearson M."/>
            <person name="Roberts A."/>
            <person name="Saif S."/>
            <person name="Shenoy N."/>
            <person name="Sisk P."/>
            <person name="Stolte C."/>
            <person name="Sykes S."/>
            <person name="Thomson T."/>
            <person name="Walk T."/>
            <person name="White J."/>
            <person name="Yandava C."/>
            <person name="Burger G."/>
            <person name="Gray M.W."/>
            <person name="Holland P.W.H."/>
            <person name="King N."/>
            <person name="Lang F.B.F."/>
            <person name="Roger A.J."/>
            <person name="Ruiz-Trillo I."/>
            <person name="Lander E."/>
            <person name="Nusbaum C."/>
        </authorList>
    </citation>
    <scope>NUCLEOTIDE SEQUENCE [LARGE SCALE GENOMIC DNA]</scope>
    <source>
        <strain evidence="10 11">DAOM BR117</strain>
    </source>
</reference>
<dbReference type="SMART" id="SM00471">
    <property type="entry name" value="HDc"/>
    <property type="match status" value="1"/>
</dbReference>
<dbReference type="PROSITE" id="PS51845">
    <property type="entry name" value="PDEASE_I_2"/>
    <property type="match status" value="1"/>
</dbReference>
<evidence type="ECO:0000256" key="3">
    <source>
        <dbReference type="PIRSR" id="PIRSR623088-1"/>
    </source>
</evidence>
<dbReference type="RefSeq" id="XP_016607281.1">
    <property type="nucleotide sequence ID" value="XM_016753705.1"/>
</dbReference>
<dbReference type="InParanoid" id="A0A0L0HE02"/>
<name>A0A0L0HE02_SPIPD</name>
<dbReference type="SUPFAM" id="SSF109604">
    <property type="entry name" value="HD-domain/PDEase-like"/>
    <property type="match status" value="1"/>
</dbReference>
<feature type="compositionally biased region" description="Basic and acidic residues" evidence="7">
    <location>
        <begin position="11"/>
        <end position="30"/>
    </location>
</feature>
<dbReference type="InterPro" id="IPR023174">
    <property type="entry name" value="PDEase_CS"/>
</dbReference>
<dbReference type="PANTHER" id="PTHR11347">
    <property type="entry name" value="CYCLIC NUCLEOTIDE PHOSPHODIESTERASE"/>
    <property type="match status" value="1"/>
</dbReference>
<keyword evidence="8" id="KW-0812">Transmembrane</keyword>
<dbReference type="CDD" id="cd00077">
    <property type="entry name" value="HDc"/>
    <property type="match status" value="1"/>
</dbReference>
<feature type="region of interest" description="Disordered" evidence="7">
    <location>
        <begin position="470"/>
        <end position="564"/>
    </location>
</feature>
<keyword evidence="8" id="KW-1133">Transmembrane helix</keyword>
<dbReference type="Gene3D" id="1.10.1300.10">
    <property type="entry name" value="3'5'-cyclic nucleotide phosphodiesterase, catalytic domain"/>
    <property type="match status" value="1"/>
</dbReference>
<evidence type="ECO:0000256" key="6">
    <source>
        <dbReference type="RuleBase" id="RU363067"/>
    </source>
</evidence>
<feature type="compositionally biased region" description="Low complexity" evidence="7">
    <location>
        <begin position="548"/>
        <end position="561"/>
    </location>
</feature>
<feature type="binding site" evidence="4">
    <location>
        <begin position="673"/>
        <end position="677"/>
    </location>
    <ligand>
        <name>AMP</name>
        <dbReference type="ChEBI" id="CHEBI:456215"/>
    </ligand>
</feature>
<feature type="binding site" evidence="5">
    <location>
        <position position="825"/>
    </location>
    <ligand>
        <name>Zn(2+)</name>
        <dbReference type="ChEBI" id="CHEBI:29105"/>
        <label>1</label>
    </ligand>
</feature>
<dbReference type="GO" id="GO:0007165">
    <property type="term" value="P:signal transduction"/>
    <property type="evidence" value="ECO:0007669"/>
    <property type="project" value="InterPro"/>
</dbReference>
<keyword evidence="8" id="KW-0472">Membrane</keyword>
<evidence type="ECO:0000256" key="8">
    <source>
        <dbReference type="SAM" id="Phobius"/>
    </source>
</evidence>
<comment type="similarity">
    <text evidence="6">Belongs to the cyclic nucleotide phosphodiesterase family.</text>
</comment>
<evidence type="ECO:0000313" key="11">
    <source>
        <dbReference type="Proteomes" id="UP000053201"/>
    </source>
</evidence>
<dbReference type="VEuPathDB" id="FungiDB:SPPG_05497"/>
<gene>
    <name evidence="10" type="ORF">SPPG_05497</name>
</gene>
<feature type="region of interest" description="Disordered" evidence="7">
    <location>
        <begin position="1"/>
        <end position="30"/>
    </location>
</feature>
<feature type="transmembrane region" description="Helical" evidence="8">
    <location>
        <begin position="253"/>
        <end position="271"/>
    </location>
</feature>
<dbReference type="InterPro" id="IPR023088">
    <property type="entry name" value="PDEase"/>
</dbReference>
<dbReference type="GO" id="GO:0004114">
    <property type="term" value="F:3',5'-cyclic-nucleotide phosphodiesterase activity"/>
    <property type="evidence" value="ECO:0007669"/>
    <property type="project" value="InterPro"/>
</dbReference>
<dbReference type="GeneID" id="27688864"/>
<feature type="binding site" evidence="5">
    <location>
        <position position="712"/>
    </location>
    <ligand>
        <name>Zn(2+)</name>
        <dbReference type="ChEBI" id="CHEBI:29105"/>
        <label>2</label>
    </ligand>
</feature>
<dbReference type="InterPro" id="IPR002073">
    <property type="entry name" value="PDEase_catalytic_dom"/>
</dbReference>
<feature type="transmembrane region" description="Helical" evidence="8">
    <location>
        <begin position="220"/>
        <end position="241"/>
    </location>
</feature>
<organism evidence="10 11">
    <name type="scientific">Spizellomyces punctatus (strain DAOM BR117)</name>
    <dbReference type="NCBI Taxonomy" id="645134"/>
    <lineage>
        <taxon>Eukaryota</taxon>
        <taxon>Fungi</taxon>
        <taxon>Fungi incertae sedis</taxon>
        <taxon>Chytridiomycota</taxon>
        <taxon>Chytridiomycota incertae sedis</taxon>
        <taxon>Chytridiomycetes</taxon>
        <taxon>Spizellomycetales</taxon>
        <taxon>Spizellomycetaceae</taxon>
        <taxon>Spizellomyces</taxon>
    </lineage>
</organism>
<dbReference type="EC" id="3.1.4.-" evidence="6"/>
<dbReference type="Proteomes" id="UP000053201">
    <property type="component" value="Unassembled WGS sequence"/>
</dbReference>
<feature type="binding site" evidence="5">
    <location>
        <position position="711"/>
    </location>
    <ligand>
        <name>Zn(2+)</name>
        <dbReference type="ChEBI" id="CHEBI:29105"/>
        <label>1</label>
    </ligand>
</feature>
<dbReference type="eggNOG" id="KOG3689">
    <property type="taxonomic scope" value="Eukaryota"/>
</dbReference>
<keyword evidence="1 5" id="KW-0479">Metal-binding</keyword>
<evidence type="ECO:0000256" key="5">
    <source>
        <dbReference type="PIRSR" id="PIRSR623088-3"/>
    </source>
</evidence>
<feature type="active site" description="Proton donor" evidence="3">
    <location>
        <position position="673"/>
    </location>
</feature>
<dbReference type="GO" id="GO:0046872">
    <property type="term" value="F:metal ion binding"/>
    <property type="evidence" value="ECO:0007669"/>
    <property type="project" value="UniProtKB-KW"/>
</dbReference>
<accession>A0A0L0HE02</accession>
<dbReference type="InterPro" id="IPR036971">
    <property type="entry name" value="PDEase_catalytic_dom_sf"/>
</dbReference>
<feature type="binding site" evidence="5">
    <location>
        <position position="677"/>
    </location>
    <ligand>
        <name>Zn(2+)</name>
        <dbReference type="ChEBI" id="CHEBI:29105"/>
        <label>1</label>
    </ligand>
</feature>
<dbReference type="InterPro" id="IPR003607">
    <property type="entry name" value="HD/PDEase_dom"/>
</dbReference>
<evidence type="ECO:0000256" key="1">
    <source>
        <dbReference type="ARBA" id="ARBA00022723"/>
    </source>
</evidence>
<dbReference type="AlphaFoldDB" id="A0A0L0HE02"/>
<dbReference type="Pfam" id="PF00233">
    <property type="entry name" value="PDEase_I"/>
    <property type="match status" value="1"/>
</dbReference>
<evidence type="ECO:0000259" key="9">
    <source>
        <dbReference type="PROSITE" id="PS51845"/>
    </source>
</evidence>
<sequence>MSFFQVDLSPAEERQEQRGRDFHESSRKRMDDTAVAMDGLKYGVDATLGRGSRTSIVSKEEAPTRSGVSGVGPNSETGIASTAASWDFPMFGPAVGSITPSVTKSHPSSLFRRFTSGVVFPEDLTDSTTRGPLWNFSWNVWRKVLMMKFEDTEREREYERWFWATYHRRWAGVGLLMGSAVVCVYAQYIVLAFVSDSRGCAALTHGWCPLESNSGKRYNWLADLLFLVLGNGIPFGILFVAYRYAHADVMSRICQQLFCTAMIICVVQNYILRPKFVDPEGDIWNYGLLNLICVFAIPSMACFPAHMTLLFGIIDVACYAGIFWDRLSAHNSLSYIFILWYLVVGTAFSTWITRVVERTDRRQFIVASGLKSVNEGLKNKLKGLQKQYSLQAADLDSPLEKAIQTVKSVMANPSLDTSTFKHLSKVLGWLSDSDRLFTPELGKQLSGGFMGLDQEQEAWLLNLLPGQNKASRRGRLARSARSDVSRRDSNVHPPMENVLEMVDEGGGRPSKSEPPIPRLPGMIPSMTTSDQLGALEEGLSGPDREMSRSQSSVQSGGRPSVGFPNSYPLLDLPHLLTPVGALKERELRRRASLDRGDTFKENIKVRYMLSTVDHWSWSIFEFEALTGGRPLTVLGMHLMQAGGLGDRLKIPMDRVARFLRKVEAVYRPEVPYHNATHAADVLQAIHCFIKTSTLNPTDLECFAAYLAAIIHDLDHPGVNNNFLIVTQNPKAILYNDRSVLENHHLATGFSIMLKEENNILAAFSTEDARKVREQVIDMVMATDMAGHFTTLAMFKNKVSAAGTFDPQLNPDDRALLFRMLIKCADVSNLTREWPVYCAWLDRLIKEFASQGDEEKRLGLPVSPYMDRDNMNIPQSQLGFIEFLCQPMLETVHKVTPLQPMIDTLIRNKDILLNMRERDNKKKMLTSRLSLSLKSGQNSVTAPVLPLVQGQS</sequence>
<feature type="binding site" evidence="4">
    <location>
        <position position="712"/>
    </location>
    <ligand>
        <name>AMP</name>
        <dbReference type="ChEBI" id="CHEBI:456215"/>
    </ligand>
</feature>
<feature type="domain" description="PDEase" evidence="9">
    <location>
        <begin position="591"/>
        <end position="918"/>
    </location>
</feature>
<dbReference type="OrthoDB" id="546632at2759"/>
<dbReference type="PROSITE" id="PS00126">
    <property type="entry name" value="PDEASE_I_1"/>
    <property type="match status" value="1"/>
</dbReference>
<dbReference type="PRINTS" id="PR00387">
    <property type="entry name" value="PDIESTERASE1"/>
</dbReference>
<feature type="transmembrane region" description="Helical" evidence="8">
    <location>
        <begin position="333"/>
        <end position="352"/>
    </location>
</feature>
<feature type="transmembrane region" description="Helical" evidence="8">
    <location>
        <begin position="283"/>
        <end position="302"/>
    </location>
</feature>
<feature type="region of interest" description="Disordered" evidence="7">
    <location>
        <begin position="57"/>
        <end position="76"/>
    </location>
</feature>
<proteinExistence type="inferred from homology"/>
<feature type="binding site" evidence="4">
    <location>
        <position position="825"/>
    </location>
    <ligand>
        <name>AMP</name>
        <dbReference type="ChEBI" id="CHEBI:456215"/>
    </ligand>
</feature>
<keyword evidence="11" id="KW-1185">Reference proteome</keyword>